<dbReference type="RefSeq" id="WP_229112964.1">
    <property type="nucleotide sequence ID" value="NZ_CP064787.1"/>
</dbReference>
<dbReference type="GeneID" id="68855720"/>
<protein>
    <submittedName>
        <fullName evidence="11">ABC-type sulfate transport system, permease component</fullName>
    </submittedName>
</protein>
<dbReference type="Proteomes" id="UP000663525">
    <property type="component" value="Chromosome"/>
</dbReference>
<dbReference type="GO" id="GO:0005886">
    <property type="term" value="C:plasma membrane"/>
    <property type="evidence" value="ECO:0007669"/>
    <property type="project" value="UniProtKB-SubCell"/>
</dbReference>
<feature type="transmembrane region" description="Helical" evidence="9">
    <location>
        <begin position="249"/>
        <end position="268"/>
    </location>
</feature>
<evidence type="ECO:0000256" key="7">
    <source>
        <dbReference type="ARBA" id="ARBA00022989"/>
    </source>
</evidence>
<feature type="transmembrane region" description="Helical" evidence="9">
    <location>
        <begin position="73"/>
        <end position="95"/>
    </location>
</feature>
<dbReference type="InterPro" id="IPR035906">
    <property type="entry name" value="MetI-like_sf"/>
</dbReference>
<dbReference type="SUPFAM" id="SSF161098">
    <property type="entry name" value="MetI-like"/>
    <property type="match status" value="1"/>
</dbReference>
<feature type="transmembrane region" description="Helical" evidence="9">
    <location>
        <begin position="193"/>
        <end position="215"/>
    </location>
</feature>
<keyword evidence="4" id="KW-1003">Cell membrane</keyword>
<organism evidence="11 12">
    <name type="scientific">Halapricum desulfuricans</name>
    <dbReference type="NCBI Taxonomy" id="2841257"/>
    <lineage>
        <taxon>Archaea</taxon>
        <taxon>Methanobacteriati</taxon>
        <taxon>Methanobacteriota</taxon>
        <taxon>Stenosarchaea group</taxon>
        <taxon>Halobacteria</taxon>
        <taxon>Halobacteriales</taxon>
        <taxon>Haloarculaceae</taxon>
        <taxon>Halapricum</taxon>
    </lineage>
</organism>
<dbReference type="Pfam" id="PF00528">
    <property type="entry name" value="BPD_transp_1"/>
    <property type="match status" value="1"/>
</dbReference>
<name>A0A897N5H1_9EURY</name>
<reference evidence="11" key="1">
    <citation type="submission" date="2020-11" db="EMBL/GenBank/DDBJ databases">
        <title>Carbohydrate-dependent, anaerobic sulfur respiration: A novel catabolism in halophilic archaea.</title>
        <authorList>
            <person name="Sorokin D.Y."/>
            <person name="Messina E."/>
            <person name="Smedile F."/>
            <person name="La Cono V."/>
            <person name="Hallsworth J.E."/>
            <person name="Yakimov M.M."/>
        </authorList>
    </citation>
    <scope>NUCLEOTIDE SEQUENCE</scope>
    <source>
        <strain evidence="11">HSR12-1</strain>
    </source>
</reference>
<evidence type="ECO:0000259" key="10">
    <source>
        <dbReference type="PROSITE" id="PS50928"/>
    </source>
</evidence>
<dbReference type="NCBIfam" id="TIGR01581">
    <property type="entry name" value="Mo_ABC_porter"/>
    <property type="match status" value="1"/>
</dbReference>
<evidence type="ECO:0000256" key="4">
    <source>
        <dbReference type="ARBA" id="ARBA00022475"/>
    </source>
</evidence>
<feature type="transmembrane region" description="Helical" evidence="9">
    <location>
        <begin position="107"/>
        <end position="129"/>
    </location>
</feature>
<keyword evidence="7 9" id="KW-1133">Transmembrane helix</keyword>
<evidence type="ECO:0000313" key="12">
    <source>
        <dbReference type="Proteomes" id="UP000663525"/>
    </source>
</evidence>
<dbReference type="GO" id="GO:0022857">
    <property type="term" value="F:transmembrane transporter activity"/>
    <property type="evidence" value="ECO:0007669"/>
    <property type="project" value="InterPro"/>
</dbReference>
<keyword evidence="3 9" id="KW-0813">Transport</keyword>
<dbReference type="InterPro" id="IPR006469">
    <property type="entry name" value="NifC_ABC_porter"/>
</dbReference>
<feature type="transmembrane region" description="Helical" evidence="9">
    <location>
        <begin position="149"/>
        <end position="172"/>
    </location>
</feature>
<evidence type="ECO:0000256" key="2">
    <source>
        <dbReference type="ARBA" id="ARBA00009306"/>
    </source>
</evidence>
<dbReference type="CDD" id="cd06261">
    <property type="entry name" value="TM_PBP2"/>
    <property type="match status" value="1"/>
</dbReference>
<evidence type="ECO:0000256" key="6">
    <source>
        <dbReference type="ARBA" id="ARBA00022692"/>
    </source>
</evidence>
<keyword evidence="8 9" id="KW-0472">Membrane</keyword>
<evidence type="ECO:0000313" key="11">
    <source>
        <dbReference type="EMBL" id="QSG06483.1"/>
    </source>
</evidence>
<accession>A0A897N5H1</accession>
<feature type="transmembrane region" description="Helical" evidence="9">
    <location>
        <begin position="26"/>
        <end position="49"/>
    </location>
</feature>
<dbReference type="PANTHER" id="PTHR30183">
    <property type="entry name" value="MOLYBDENUM TRANSPORT SYSTEM PERMEASE PROTEIN MODB"/>
    <property type="match status" value="1"/>
</dbReference>
<evidence type="ECO:0000256" key="5">
    <source>
        <dbReference type="ARBA" id="ARBA00022505"/>
    </source>
</evidence>
<evidence type="ECO:0000256" key="1">
    <source>
        <dbReference type="ARBA" id="ARBA00004651"/>
    </source>
</evidence>
<comment type="similarity">
    <text evidence="2 9">Belongs to the binding-protein-dependent transport system permease family.</text>
</comment>
<dbReference type="EMBL" id="CP064787">
    <property type="protein sequence ID" value="QSG06483.1"/>
    <property type="molecule type" value="Genomic_DNA"/>
</dbReference>
<gene>
    <name evidence="11" type="primary">cysU</name>
    <name evidence="11" type="ORF">HSR121_2153</name>
</gene>
<keyword evidence="6 9" id="KW-0812">Transmembrane</keyword>
<evidence type="ECO:0000256" key="8">
    <source>
        <dbReference type="ARBA" id="ARBA00023136"/>
    </source>
</evidence>
<sequence length="280" mass="29206">MRSHTSPTDGDVSTYTRTPGTVRSTLLVPALLGGLLLVYVAVPFVAFLARTGTADVLARLAEPQAQAAVRNSLLTATTSTIVATVLGVPLAYVLARRSFPGKRLLEGLIILPLVLPPVVAGAMLLTAFGRFTPIGATAYAVGIELTGSFIGIVLAQTFVAAPFVVVTARAGFGAIDERLERASRSLGYSALGTFRHVALPLARGAILAGITLTFARAMGEFGATYMVASNPRTMPTRIWVDFINGGIDAVVPVGLALLAVTLAVLAVVQRVGRVPTVIER</sequence>
<feature type="domain" description="ABC transmembrane type-1" evidence="10">
    <location>
        <begin position="69"/>
        <end position="268"/>
    </location>
</feature>
<keyword evidence="5" id="KW-0500">Molybdenum</keyword>
<dbReference type="InterPro" id="IPR000515">
    <property type="entry name" value="MetI-like"/>
</dbReference>
<dbReference type="Gene3D" id="1.10.3720.10">
    <property type="entry name" value="MetI-like"/>
    <property type="match status" value="1"/>
</dbReference>
<dbReference type="AlphaFoldDB" id="A0A897N5H1"/>
<dbReference type="PANTHER" id="PTHR30183:SF3">
    <property type="entry name" value="MOLYBDENUM TRANSPORT SYSTEM PERMEASE PROTEIN MODB"/>
    <property type="match status" value="1"/>
</dbReference>
<comment type="subcellular location">
    <subcellularLocation>
        <location evidence="1 9">Cell membrane</location>
        <topology evidence="1 9">Multi-pass membrane protein</topology>
    </subcellularLocation>
</comment>
<proteinExistence type="inferred from homology"/>
<evidence type="ECO:0000256" key="9">
    <source>
        <dbReference type="RuleBase" id="RU363032"/>
    </source>
</evidence>
<evidence type="ECO:0000256" key="3">
    <source>
        <dbReference type="ARBA" id="ARBA00022448"/>
    </source>
</evidence>
<dbReference type="PROSITE" id="PS50928">
    <property type="entry name" value="ABC_TM1"/>
    <property type="match status" value="1"/>
</dbReference>